<comment type="caution">
    <text evidence="1">The sequence shown here is derived from an EMBL/GenBank/DDBJ whole genome shotgun (WGS) entry which is preliminary data.</text>
</comment>
<dbReference type="PANTHER" id="PTHR22946:SF8">
    <property type="entry name" value="ACETYL XYLAN ESTERASE DOMAIN-CONTAINING PROTEIN"/>
    <property type="match status" value="1"/>
</dbReference>
<evidence type="ECO:0000313" key="1">
    <source>
        <dbReference type="EMBL" id="MFC3812610.1"/>
    </source>
</evidence>
<dbReference type="PANTHER" id="PTHR22946">
    <property type="entry name" value="DIENELACTONE HYDROLASE DOMAIN-CONTAINING PROTEIN-RELATED"/>
    <property type="match status" value="1"/>
</dbReference>
<reference evidence="2" key="1">
    <citation type="journal article" date="2019" name="Int. J. Syst. Evol. Microbiol.">
        <title>The Global Catalogue of Microorganisms (GCM) 10K type strain sequencing project: providing services to taxonomists for standard genome sequencing and annotation.</title>
        <authorList>
            <consortium name="The Broad Institute Genomics Platform"/>
            <consortium name="The Broad Institute Genome Sequencing Center for Infectious Disease"/>
            <person name="Wu L."/>
            <person name="Ma J."/>
        </authorList>
    </citation>
    <scope>NUCLEOTIDE SEQUENCE [LARGE SCALE GENOMIC DNA]</scope>
    <source>
        <strain evidence="2">CECT 7956</strain>
    </source>
</reference>
<dbReference type="GO" id="GO:0016787">
    <property type="term" value="F:hydrolase activity"/>
    <property type="evidence" value="ECO:0007669"/>
    <property type="project" value="UniProtKB-KW"/>
</dbReference>
<protein>
    <submittedName>
        <fullName evidence="1">Alpha/beta hydrolase</fullName>
    </submittedName>
</protein>
<dbReference type="Gene3D" id="3.40.50.1820">
    <property type="entry name" value="alpha/beta hydrolase"/>
    <property type="match status" value="1"/>
</dbReference>
<sequence length="385" mass="42757">MKKFLLYILPLIIITFYQAKGQFNSEQPNLRSRAFFTENQAVTEHAILASKYANISQWEQRAELIKKGIREGAEITSITSGSLINATFHSKKTFEGYTVENVFFESLPGIYVSGNLYKPAEIKGKLPAVLSPHGHGTDPRFGASAQHRCASLARMGTVVFIYDMVGVGDMHQCEHKISKALKLQTINSIRALDFLCGLPEVDTTKIAVTGESGGGTQTFLLAAIDTRVKVSIPVVMVSGYFFGGCVCESGMPIHKRGSHATTNVEIAACFAPKSQLLISDGDDWTKHTPELEFPHIQRIYGFYNAKNKVKNVHLAQEKHDYGISKRKAMYAFLAKEFDLDLILSNETKNTILEKEKLEVYTSEYPLPANAVQGNEQILTILNNIK</sequence>
<dbReference type="RefSeq" id="WP_379839493.1">
    <property type="nucleotide sequence ID" value="NZ_JBHRYQ010000001.1"/>
</dbReference>
<name>A0ABV7Z055_9BACT</name>
<proteinExistence type="predicted"/>
<dbReference type="InterPro" id="IPR029058">
    <property type="entry name" value="AB_hydrolase_fold"/>
</dbReference>
<evidence type="ECO:0000313" key="2">
    <source>
        <dbReference type="Proteomes" id="UP001595616"/>
    </source>
</evidence>
<accession>A0ABV7Z055</accession>
<dbReference type="EMBL" id="JBHRYQ010000001">
    <property type="protein sequence ID" value="MFC3812610.1"/>
    <property type="molecule type" value="Genomic_DNA"/>
</dbReference>
<gene>
    <name evidence="1" type="ORF">ACFOOI_18255</name>
</gene>
<dbReference type="SUPFAM" id="SSF53474">
    <property type="entry name" value="alpha/beta-Hydrolases"/>
    <property type="match status" value="1"/>
</dbReference>
<keyword evidence="2" id="KW-1185">Reference proteome</keyword>
<keyword evidence="1" id="KW-0378">Hydrolase</keyword>
<organism evidence="1 2">
    <name type="scientific">Lacihabitans lacunae</name>
    <dbReference type="NCBI Taxonomy" id="1028214"/>
    <lineage>
        <taxon>Bacteria</taxon>
        <taxon>Pseudomonadati</taxon>
        <taxon>Bacteroidota</taxon>
        <taxon>Cytophagia</taxon>
        <taxon>Cytophagales</taxon>
        <taxon>Leadbetterellaceae</taxon>
        <taxon>Lacihabitans</taxon>
    </lineage>
</organism>
<dbReference type="Proteomes" id="UP001595616">
    <property type="component" value="Unassembled WGS sequence"/>
</dbReference>
<dbReference type="InterPro" id="IPR050261">
    <property type="entry name" value="FrsA_esterase"/>
</dbReference>